<keyword evidence="2" id="KW-1185">Reference proteome</keyword>
<gene>
    <name evidence="1" type="ORF">PENTCL1PPCAC_15493</name>
</gene>
<accession>A0AAV5TDM6</accession>
<evidence type="ECO:0000313" key="2">
    <source>
        <dbReference type="Proteomes" id="UP001432027"/>
    </source>
</evidence>
<name>A0AAV5TDM6_9BILA</name>
<sequence length="75" mass="8741">IQLLLQWMRNIVSDLKKKILLHHNVHFDHCLGADVVDHHVINLSESLIVVDGYLQHPRQLLLLRAHARQRGNVLE</sequence>
<organism evidence="1 2">
    <name type="scientific">Pristionchus entomophagus</name>
    <dbReference type="NCBI Taxonomy" id="358040"/>
    <lineage>
        <taxon>Eukaryota</taxon>
        <taxon>Metazoa</taxon>
        <taxon>Ecdysozoa</taxon>
        <taxon>Nematoda</taxon>
        <taxon>Chromadorea</taxon>
        <taxon>Rhabditida</taxon>
        <taxon>Rhabditina</taxon>
        <taxon>Diplogasteromorpha</taxon>
        <taxon>Diplogasteroidea</taxon>
        <taxon>Neodiplogasteridae</taxon>
        <taxon>Pristionchus</taxon>
    </lineage>
</organism>
<feature type="non-terminal residue" evidence="1">
    <location>
        <position position="75"/>
    </location>
</feature>
<dbReference type="Proteomes" id="UP001432027">
    <property type="component" value="Unassembled WGS sequence"/>
</dbReference>
<proteinExistence type="predicted"/>
<protein>
    <submittedName>
        <fullName evidence="1">Uncharacterized protein</fullName>
    </submittedName>
</protein>
<feature type="non-terminal residue" evidence="1">
    <location>
        <position position="1"/>
    </location>
</feature>
<comment type="caution">
    <text evidence="1">The sequence shown here is derived from an EMBL/GenBank/DDBJ whole genome shotgun (WGS) entry which is preliminary data.</text>
</comment>
<dbReference type="EMBL" id="BTSX01000004">
    <property type="protein sequence ID" value="GMS93318.1"/>
    <property type="molecule type" value="Genomic_DNA"/>
</dbReference>
<reference evidence="1" key="1">
    <citation type="submission" date="2023-10" db="EMBL/GenBank/DDBJ databases">
        <title>Genome assembly of Pristionchus species.</title>
        <authorList>
            <person name="Yoshida K."/>
            <person name="Sommer R.J."/>
        </authorList>
    </citation>
    <scope>NUCLEOTIDE SEQUENCE</scope>
    <source>
        <strain evidence="1">RS0144</strain>
    </source>
</reference>
<dbReference type="AlphaFoldDB" id="A0AAV5TDM6"/>
<evidence type="ECO:0000313" key="1">
    <source>
        <dbReference type="EMBL" id="GMS93318.1"/>
    </source>
</evidence>